<dbReference type="GO" id="GO:0000289">
    <property type="term" value="P:nuclear-transcribed mRNA poly(A) tail shortening"/>
    <property type="evidence" value="ECO:0007669"/>
    <property type="project" value="TreeGrafter"/>
</dbReference>
<evidence type="ECO:0000313" key="13">
    <source>
        <dbReference type="EMBL" id="SSX33412.1"/>
    </source>
</evidence>
<dbReference type="InterPro" id="IPR013761">
    <property type="entry name" value="SAM/pointed_sf"/>
</dbReference>
<evidence type="ECO:0000256" key="5">
    <source>
        <dbReference type="ARBA" id="ARBA00022490"/>
    </source>
</evidence>
<reference evidence="12" key="1">
    <citation type="submission" date="2018-04" db="EMBL/GenBank/DDBJ databases">
        <authorList>
            <person name="Go L.Y."/>
            <person name="Mitchell J.A."/>
        </authorList>
    </citation>
    <scope>NUCLEOTIDE SEQUENCE</scope>
    <source>
        <tissue evidence="12">Whole organism</tissue>
    </source>
</reference>
<dbReference type="SUPFAM" id="SSF47769">
    <property type="entry name" value="SAM/Pointed domain"/>
    <property type="match status" value="1"/>
</dbReference>
<keyword evidence="5" id="KW-0963">Cytoplasm</keyword>
<dbReference type="PANTHER" id="PTHR12515">
    <property type="entry name" value="STERILE ALPHA MOTIF DOMAIN CONTAINING PROTEIN 4-RELATED"/>
    <property type="match status" value="1"/>
</dbReference>
<dbReference type="FunFam" id="1.10.150.50:FF:000076">
    <property type="entry name" value="Smg, isoform B"/>
    <property type="match status" value="1"/>
</dbReference>
<dbReference type="EMBL" id="UFQT01002418">
    <property type="protein sequence ID" value="SSX33412.1"/>
    <property type="molecule type" value="Genomic_DNA"/>
</dbReference>
<keyword evidence="7" id="KW-0597">Phosphoprotein</keyword>
<dbReference type="GO" id="GO:0000932">
    <property type="term" value="C:P-body"/>
    <property type="evidence" value="ECO:0007669"/>
    <property type="project" value="TreeGrafter"/>
</dbReference>
<dbReference type="SMART" id="SM00454">
    <property type="entry name" value="SAM"/>
    <property type="match status" value="1"/>
</dbReference>
<dbReference type="InterPro" id="IPR016024">
    <property type="entry name" value="ARM-type_fold"/>
</dbReference>
<comment type="subcellular location">
    <subcellularLocation>
        <location evidence="1">Cytoplasm</location>
    </subcellularLocation>
</comment>
<gene>
    <name evidence="12" type="primary">CSON006424</name>
</gene>
<protein>
    <recommendedName>
        <fullName evidence="3">Protein Smaug</fullName>
    </recommendedName>
</protein>
<feature type="compositionally biased region" description="Low complexity" evidence="10">
    <location>
        <begin position="801"/>
        <end position="819"/>
    </location>
</feature>
<feature type="compositionally biased region" description="Polar residues" evidence="10">
    <location>
        <begin position="336"/>
        <end position="350"/>
    </location>
</feature>
<dbReference type="Gene3D" id="1.10.150.50">
    <property type="entry name" value="Transcription Factor, Ets-1"/>
    <property type="match status" value="1"/>
</dbReference>
<dbReference type="PANTHER" id="PTHR12515:SF5">
    <property type="entry name" value="PROTEIN SMAUG"/>
    <property type="match status" value="1"/>
</dbReference>
<reference evidence="13" key="2">
    <citation type="submission" date="2018-07" db="EMBL/GenBank/DDBJ databases">
        <authorList>
            <person name="Quirk P.G."/>
            <person name="Krulwich T.A."/>
        </authorList>
    </citation>
    <scope>NUCLEOTIDE SEQUENCE</scope>
</reference>
<dbReference type="GO" id="GO:0003729">
    <property type="term" value="F:mRNA binding"/>
    <property type="evidence" value="ECO:0007669"/>
    <property type="project" value="TreeGrafter"/>
</dbReference>
<feature type="compositionally biased region" description="Low complexity" evidence="10">
    <location>
        <begin position="222"/>
        <end position="239"/>
    </location>
</feature>
<dbReference type="InterPro" id="IPR050897">
    <property type="entry name" value="SMAUG/VTS1_RNA-bind"/>
</dbReference>
<feature type="domain" description="SAM" evidence="11">
    <location>
        <begin position="509"/>
        <end position="572"/>
    </location>
</feature>
<evidence type="ECO:0000256" key="1">
    <source>
        <dbReference type="ARBA" id="ARBA00004496"/>
    </source>
</evidence>
<feature type="compositionally biased region" description="Low complexity" evidence="10">
    <location>
        <begin position="877"/>
        <end position="892"/>
    </location>
</feature>
<dbReference type="CDD" id="cd09557">
    <property type="entry name" value="SAM_Smaug"/>
    <property type="match status" value="1"/>
</dbReference>
<dbReference type="SUPFAM" id="SSF48371">
    <property type="entry name" value="ARM repeat"/>
    <property type="match status" value="1"/>
</dbReference>
<dbReference type="GO" id="GO:0006355">
    <property type="term" value="P:regulation of DNA-templated transcription"/>
    <property type="evidence" value="ECO:0007669"/>
    <property type="project" value="InterPro"/>
</dbReference>
<evidence type="ECO:0000256" key="10">
    <source>
        <dbReference type="SAM" id="MobiDB-lite"/>
    </source>
</evidence>
<dbReference type="InterPro" id="IPR001660">
    <property type="entry name" value="SAM"/>
</dbReference>
<feature type="compositionally biased region" description="Polar residues" evidence="10">
    <location>
        <begin position="766"/>
        <end position="800"/>
    </location>
</feature>
<evidence type="ECO:0000256" key="7">
    <source>
        <dbReference type="ARBA" id="ARBA00022553"/>
    </source>
</evidence>
<dbReference type="AlphaFoldDB" id="A0A336LB92"/>
<organism evidence="12">
    <name type="scientific">Culicoides sonorensis</name>
    <name type="common">Biting midge</name>
    <dbReference type="NCBI Taxonomy" id="179676"/>
    <lineage>
        <taxon>Eukaryota</taxon>
        <taxon>Metazoa</taxon>
        <taxon>Ecdysozoa</taxon>
        <taxon>Arthropoda</taxon>
        <taxon>Hexapoda</taxon>
        <taxon>Insecta</taxon>
        <taxon>Pterygota</taxon>
        <taxon>Neoptera</taxon>
        <taxon>Endopterygota</taxon>
        <taxon>Diptera</taxon>
        <taxon>Nematocera</taxon>
        <taxon>Chironomoidea</taxon>
        <taxon>Ceratopogonidae</taxon>
        <taxon>Ceratopogoninae</taxon>
        <taxon>Culicoides</taxon>
        <taxon>Monoculicoides</taxon>
    </lineage>
</organism>
<dbReference type="EMBL" id="UFQS01002418">
    <property type="protein sequence ID" value="SSX13993.1"/>
    <property type="molecule type" value="Genomic_DNA"/>
</dbReference>
<dbReference type="InterPro" id="IPR058599">
    <property type="entry name" value="PHAT_Smg/ZCCHC2-like"/>
</dbReference>
<name>A0A336LB92_CULSO</name>
<feature type="region of interest" description="Disordered" evidence="10">
    <location>
        <begin position="750"/>
        <end position="819"/>
    </location>
</feature>
<keyword evidence="6" id="KW-0678">Repressor</keyword>
<evidence type="ECO:0000313" key="12">
    <source>
        <dbReference type="EMBL" id="SSX13993.1"/>
    </source>
</evidence>
<dbReference type="Pfam" id="PF09246">
    <property type="entry name" value="PHAT"/>
    <property type="match status" value="1"/>
</dbReference>
<dbReference type="InterPro" id="IPR015327">
    <property type="entry name" value="PHAT_dom"/>
</dbReference>
<evidence type="ECO:0000256" key="8">
    <source>
        <dbReference type="ARBA" id="ARBA00022845"/>
    </source>
</evidence>
<feature type="region of interest" description="Disordered" evidence="10">
    <location>
        <begin position="332"/>
        <end position="383"/>
    </location>
</feature>
<evidence type="ECO:0000256" key="4">
    <source>
        <dbReference type="ARBA" id="ARBA00022473"/>
    </source>
</evidence>
<accession>A0A336LB92</accession>
<dbReference type="InterPro" id="IPR037093">
    <property type="entry name" value="PHAT_dom_sf"/>
</dbReference>
<evidence type="ECO:0000256" key="9">
    <source>
        <dbReference type="ARBA" id="ARBA00022884"/>
    </source>
</evidence>
<dbReference type="Gene3D" id="1.25.40.170">
    <property type="entry name" value="Smaug, PHAT domain"/>
    <property type="match status" value="1"/>
</dbReference>
<evidence type="ECO:0000259" key="11">
    <source>
        <dbReference type="SMART" id="SM00454"/>
    </source>
</evidence>
<feature type="region of interest" description="Disordered" evidence="10">
    <location>
        <begin position="864"/>
        <end position="902"/>
    </location>
</feature>
<evidence type="ECO:0000256" key="6">
    <source>
        <dbReference type="ARBA" id="ARBA00022491"/>
    </source>
</evidence>
<feature type="compositionally biased region" description="Low complexity" evidence="10">
    <location>
        <begin position="351"/>
        <end position="378"/>
    </location>
</feature>
<feature type="compositionally biased region" description="Low complexity" evidence="10">
    <location>
        <begin position="751"/>
        <end position="765"/>
    </location>
</feature>
<dbReference type="GO" id="GO:0030371">
    <property type="term" value="F:translation repressor activity"/>
    <property type="evidence" value="ECO:0007669"/>
    <property type="project" value="InterPro"/>
</dbReference>
<dbReference type="InterPro" id="IPR037634">
    <property type="entry name" value="Smaug_SAM"/>
</dbReference>
<dbReference type="Pfam" id="PF26034">
    <property type="entry name" value="PHAT_SMAUG"/>
    <property type="match status" value="1"/>
</dbReference>
<sequence>MKYPGSGNGSMGNIGDIGTNTNARFCEQYNFLESLFEQWNDCERTVVLCALLKRMTFSNLKFLQLSIEHNIAQNFGSQSKHQVEERDSNDSVFLNKLSNKYKNFGKELSQSKDSLLYNSISFGSSSDTSKCDQLQYEKKQDILTDLLTYLPLLKPGNDEAKSVYMNLIPSTVEDSIRQIVPTDLVQQFFSYLLIHPAITTHDRRSLSHWLKHLQEHISSSNTQSTTGSPPVTTTSKQSSQNSSFQFLPITDLQSPYLTSSTTSLSSASWQTTLGNLNQGAPTSTSSQKEWDLQSIQVTQEFCDDLSDLTKSFAGSNTSTSTQNLQISAPSVIVGSGQPSTQTNQNIIKNKSPSSSSHLTQSNSNSISNSSTNNTNSAGNIGGSTDDHHVSFSKNGTEIFDFDYDDFKSNTQIAFDLCGNDFLTVPGCTNTGPVGPWDPIAIKTRRSNSLTTATSSTQNTCSSAENLATLSQKPRSFSLSGESLRSNLTSHGSETRLDDLNKPNYLRYNSHNVGMSGIGQWLKSLRLHKYVWLFTHLTYEQMLDITEEYLENLGVTKGARHKLVLCIQKLKERSVLLAQMEKDLLSGVKQPHHVLEDLTNIVLTPMKPVDMYNKDDVAALFFKVLDTTSTIIGIKHVLTPQDEDSINVILWLLERSLHNEAFMAQTNQLKEHKYKLSKMKNQFAPKGHYNKGGVNNQGMNKLRWNNNQKHKSGSSEGLKMHRRNSNTMQHFPNFNSNNTHNNGQNMFYHHGNMNNNNNNNNNNNYNKSSSYPNFVSNPSSGNVMTNNVLNTALNYSGNNSTSSQQNPCQSSKNQQQQELQARDLQAVVNAFHESYRHSLTNLISLQQPLIMQQAIQAVAEATQSQQQQQQQQKHEPANENFVSSSNSSQGSNLSHEKNNTNNSIGDINSRLEFLCLQMTEQAIN</sequence>
<dbReference type="VEuPathDB" id="VectorBase:CSON006424"/>
<evidence type="ECO:0000256" key="2">
    <source>
        <dbReference type="ARBA" id="ARBA00008232"/>
    </source>
</evidence>
<feature type="region of interest" description="Disordered" evidence="10">
    <location>
        <begin position="218"/>
        <end position="239"/>
    </location>
</feature>
<keyword evidence="4" id="KW-0217">Developmental protein</keyword>
<comment type="similarity">
    <text evidence="2">Belongs to the SMAUG family.</text>
</comment>
<keyword evidence="8" id="KW-0810">Translation regulation</keyword>
<dbReference type="Pfam" id="PF00536">
    <property type="entry name" value="SAM_1"/>
    <property type="match status" value="1"/>
</dbReference>
<dbReference type="OMA" id="PSTMFCE"/>
<proteinExistence type="inferred from homology"/>
<evidence type="ECO:0000256" key="3">
    <source>
        <dbReference type="ARBA" id="ARBA00018651"/>
    </source>
</evidence>
<keyword evidence="9" id="KW-0694">RNA-binding</keyword>